<evidence type="ECO:0000313" key="7">
    <source>
        <dbReference type="EMBL" id="AWT60223.1"/>
    </source>
</evidence>
<evidence type="ECO:0000256" key="5">
    <source>
        <dbReference type="ARBA" id="ARBA00023014"/>
    </source>
</evidence>
<dbReference type="InterPro" id="IPR037225">
    <property type="entry name" value="Nuo51_FMN-bd_sf"/>
</dbReference>
<dbReference type="KEGG" id="mtar:DF168_01426"/>
<dbReference type="Pfam" id="PF01512">
    <property type="entry name" value="Complex1_51K"/>
    <property type="match status" value="1"/>
</dbReference>
<dbReference type="InterPro" id="IPR001949">
    <property type="entry name" value="NADH-UbQ_OxRdtase_51kDa_CS"/>
</dbReference>
<comment type="similarity">
    <text evidence="1">Belongs to the complex I 51 kDa subunit family.</text>
</comment>
<accession>A0A2Z4ADB8</accession>
<dbReference type="Gene3D" id="3.40.50.11540">
    <property type="entry name" value="NADH-ubiquinone oxidoreductase 51kDa subunit"/>
    <property type="match status" value="1"/>
</dbReference>
<dbReference type="InterPro" id="IPR019575">
    <property type="entry name" value="Nuop51_4Fe4S-bd"/>
</dbReference>
<dbReference type="InterPro" id="IPR011538">
    <property type="entry name" value="Nuo51_FMN-bd"/>
</dbReference>
<dbReference type="GO" id="GO:0010181">
    <property type="term" value="F:FMN binding"/>
    <property type="evidence" value="ECO:0007669"/>
    <property type="project" value="InterPro"/>
</dbReference>
<evidence type="ECO:0000256" key="1">
    <source>
        <dbReference type="ARBA" id="ARBA00007523"/>
    </source>
</evidence>
<keyword evidence="5" id="KW-0411">Iron-sulfur</keyword>
<dbReference type="Proteomes" id="UP000247465">
    <property type="component" value="Chromosome"/>
</dbReference>
<reference evidence="7 8" key="1">
    <citation type="submission" date="2018-06" db="EMBL/GenBank/DDBJ databases">
        <title>Draft Genome Sequence of a Novel Marine Bacterium Related to the Verrucomicrobia.</title>
        <authorList>
            <person name="Vosseberg J."/>
            <person name="Martijn J."/>
            <person name="Ettema T.J.G."/>
        </authorList>
    </citation>
    <scope>NUCLEOTIDE SEQUENCE [LARGE SCALE GENOMIC DNA]</scope>
    <source>
        <strain evidence="7">TARA_B100001123</strain>
    </source>
</reference>
<dbReference type="SUPFAM" id="SSF142019">
    <property type="entry name" value="Nqo1 FMN-binding domain-like"/>
    <property type="match status" value="1"/>
</dbReference>
<dbReference type="PANTHER" id="PTHR43578">
    <property type="entry name" value="NADH-QUINONE OXIDOREDUCTASE SUBUNIT F"/>
    <property type="match status" value="1"/>
</dbReference>
<dbReference type="SUPFAM" id="SSF142984">
    <property type="entry name" value="Nqo1 middle domain-like"/>
    <property type="match status" value="1"/>
</dbReference>
<keyword evidence="2" id="KW-0004">4Fe-4S</keyword>
<evidence type="ECO:0000256" key="3">
    <source>
        <dbReference type="ARBA" id="ARBA00022723"/>
    </source>
</evidence>
<dbReference type="GO" id="GO:0008137">
    <property type="term" value="F:NADH dehydrogenase (ubiquinone) activity"/>
    <property type="evidence" value="ECO:0007669"/>
    <property type="project" value="InterPro"/>
</dbReference>
<dbReference type="EC" id="1.12.1.3" evidence="7"/>
<dbReference type="SMART" id="SM00928">
    <property type="entry name" value="NADH_4Fe-4S"/>
    <property type="match status" value="1"/>
</dbReference>
<dbReference type="InterPro" id="IPR037207">
    <property type="entry name" value="Nuop51_4Fe4S-bd_sf"/>
</dbReference>
<proteinExistence type="inferred from homology"/>
<dbReference type="PROSITE" id="PS00645">
    <property type="entry name" value="COMPLEX1_51K_2"/>
    <property type="match status" value="1"/>
</dbReference>
<name>A0A2Z4ADB8_9BACT</name>
<dbReference type="Pfam" id="PF10589">
    <property type="entry name" value="NADH_4Fe-4S"/>
    <property type="match status" value="1"/>
</dbReference>
<dbReference type="Gene3D" id="3.10.20.600">
    <property type="match status" value="1"/>
</dbReference>
<sequence length="550" mass="59931">MSKNISSLSFRKGLDKNLFERLVEAGDGHLSELSEEYLIGDATTLGTVSFYDFLKEENKGKKALICNGTACMTAGTQTNLKDQIGKYLKEEEIGEICCLGRCHENGSFQYAGVNYSGKEDGELATILSEGEGATSDEYLTASNMESPILLDDFPGVEEYYGLLKEILKRNPSDLIDELKASKLRGRGGAGFPTGIKWESCRKAKGSPKYIVCNADEGDPGAYIDRYLMEERPHSVLFGMMVAGYLVGSGIGVLYIRAEYPESIKTIEETIEELQEQGFIGENILGSGFSFHFKTIKGAGAYICGEETALLASIEGRRPEVGVRPPFPTEAGLFGRPTIVNNVETFSCVHYLFEIGGKAFAEIGTSDSTGPKLLSLDGKFNRPGLYEVEMGSPLSEVIFDMGGGFKAPVKAVQVGGPLGGIVPMEKIIDLTVDFESFREEGFLLGHGSIVSIPEDFSMLQYIEHLFEFTAAESCGKCFPCRLGSVRGQELVERARTSDYKIDLELLTDLLETMESTSLCALGGGVPLPIKNAIHYFRDELKPNLLNPGGEL</sequence>
<dbReference type="GO" id="GO:0051539">
    <property type="term" value="F:4 iron, 4 sulfur cluster binding"/>
    <property type="evidence" value="ECO:0007669"/>
    <property type="project" value="UniProtKB-KW"/>
</dbReference>
<keyword evidence="7" id="KW-0560">Oxidoreductase</keyword>
<keyword evidence="3" id="KW-0479">Metal-binding</keyword>
<dbReference type="Gene3D" id="1.20.1440.230">
    <property type="entry name" value="NADH-ubiquinone oxidoreductase 51kDa subunit, iron-sulphur binding domain"/>
    <property type="match status" value="1"/>
</dbReference>
<evidence type="ECO:0000313" key="8">
    <source>
        <dbReference type="Proteomes" id="UP000247465"/>
    </source>
</evidence>
<gene>
    <name evidence="7" type="primary">hndC</name>
    <name evidence="7" type="ORF">DF168_01426</name>
</gene>
<keyword evidence="4" id="KW-0408">Iron</keyword>
<dbReference type="GO" id="GO:0046872">
    <property type="term" value="F:metal ion binding"/>
    <property type="evidence" value="ECO:0007669"/>
    <property type="project" value="UniProtKB-KW"/>
</dbReference>
<dbReference type="CDD" id="cd02980">
    <property type="entry name" value="TRX_Fd_family"/>
    <property type="match status" value="1"/>
</dbReference>
<feature type="domain" description="NADH-ubiquinone oxidoreductase 51kDa subunit iron-sulphur binding" evidence="6">
    <location>
        <begin position="458"/>
        <end position="502"/>
    </location>
</feature>
<organism evidence="7 8">
    <name type="scientific">Candidatus Moanibacter tarae</name>
    <dbReference type="NCBI Taxonomy" id="2200854"/>
    <lineage>
        <taxon>Bacteria</taxon>
        <taxon>Pseudomonadati</taxon>
        <taxon>Verrucomicrobiota</taxon>
        <taxon>Opitutia</taxon>
        <taxon>Puniceicoccales</taxon>
        <taxon>Puniceicoccales incertae sedis</taxon>
        <taxon>Candidatus Moanibacter</taxon>
    </lineage>
</organism>
<protein>
    <submittedName>
        <fullName evidence="7">NADP-reducing hydrogenase subunit HndC</fullName>
        <ecNumber evidence="7">1.12.1.3</ecNumber>
    </submittedName>
</protein>
<evidence type="ECO:0000259" key="6">
    <source>
        <dbReference type="SMART" id="SM00928"/>
    </source>
</evidence>
<dbReference type="EMBL" id="CP029803">
    <property type="protein sequence ID" value="AWT60223.1"/>
    <property type="molecule type" value="Genomic_DNA"/>
</dbReference>
<evidence type="ECO:0000256" key="4">
    <source>
        <dbReference type="ARBA" id="ARBA00023004"/>
    </source>
</evidence>
<evidence type="ECO:0000256" key="2">
    <source>
        <dbReference type="ARBA" id="ARBA00022485"/>
    </source>
</evidence>
<dbReference type="SUPFAM" id="SSF140490">
    <property type="entry name" value="Nqo1C-terminal domain-like"/>
    <property type="match status" value="1"/>
</dbReference>
<dbReference type="AlphaFoldDB" id="A0A2Z4ADB8"/>
<dbReference type="PANTHER" id="PTHR43578:SF3">
    <property type="entry name" value="NADH-QUINONE OXIDOREDUCTASE SUBUNIT F"/>
    <property type="match status" value="1"/>
</dbReference>
<dbReference type="GO" id="GO:0050583">
    <property type="term" value="F:hydrogen dehydrogenase (NADP+) activity"/>
    <property type="evidence" value="ECO:0007669"/>
    <property type="project" value="UniProtKB-EC"/>
</dbReference>
<dbReference type="FunFam" id="3.40.50.11540:FF:000001">
    <property type="entry name" value="NADH dehydrogenase [ubiquinone] flavoprotein 1, mitochondrial"/>
    <property type="match status" value="1"/>
</dbReference>